<gene>
    <name evidence="1" type="ORF">RchiOBHm_Chr5g0065701</name>
</gene>
<comment type="caution">
    <text evidence="1">The sequence shown here is derived from an EMBL/GenBank/DDBJ whole genome shotgun (WGS) entry which is preliminary data.</text>
</comment>
<dbReference type="EMBL" id="PDCK01000043">
    <property type="protein sequence ID" value="PRQ34156.1"/>
    <property type="molecule type" value="Genomic_DNA"/>
</dbReference>
<reference evidence="1 2" key="1">
    <citation type="journal article" date="2018" name="Nat. Genet.">
        <title>The Rosa genome provides new insights in the design of modern roses.</title>
        <authorList>
            <person name="Bendahmane M."/>
        </authorList>
    </citation>
    <scope>NUCLEOTIDE SEQUENCE [LARGE SCALE GENOMIC DNA]</scope>
    <source>
        <strain evidence="2">cv. Old Blush</strain>
    </source>
</reference>
<dbReference type="Gramene" id="PRQ34156">
    <property type="protein sequence ID" value="PRQ34156"/>
    <property type="gene ID" value="RchiOBHm_Chr5g0065701"/>
</dbReference>
<dbReference type="AlphaFoldDB" id="A0A2P6QIZ8"/>
<organism evidence="1 2">
    <name type="scientific">Rosa chinensis</name>
    <name type="common">China rose</name>
    <dbReference type="NCBI Taxonomy" id="74649"/>
    <lineage>
        <taxon>Eukaryota</taxon>
        <taxon>Viridiplantae</taxon>
        <taxon>Streptophyta</taxon>
        <taxon>Embryophyta</taxon>
        <taxon>Tracheophyta</taxon>
        <taxon>Spermatophyta</taxon>
        <taxon>Magnoliopsida</taxon>
        <taxon>eudicotyledons</taxon>
        <taxon>Gunneridae</taxon>
        <taxon>Pentapetalae</taxon>
        <taxon>rosids</taxon>
        <taxon>fabids</taxon>
        <taxon>Rosales</taxon>
        <taxon>Rosaceae</taxon>
        <taxon>Rosoideae</taxon>
        <taxon>Rosoideae incertae sedis</taxon>
        <taxon>Rosa</taxon>
    </lineage>
</organism>
<dbReference type="Proteomes" id="UP000238479">
    <property type="component" value="Chromosome 5"/>
</dbReference>
<name>A0A2P6QIZ8_ROSCH</name>
<evidence type="ECO:0000313" key="2">
    <source>
        <dbReference type="Proteomes" id="UP000238479"/>
    </source>
</evidence>
<protein>
    <submittedName>
        <fullName evidence="1">Uncharacterized protein</fullName>
    </submittedName>
</protein>
<proteinExistence type="predicted"/>
<accession>A0A2P6QIZ8</accession>
<keyword evidence="2" id="KW-1185">Reference proteome</keyword>
<evidence type="ECO:0000313" key="1">
    <source>
        <dbReference type="EMBL" id="PRQ34156.1"/>
    </source>
</evidence>
<sequence length="53" mass="6275">MNERAENGVIRKSWIHGHERIEKVSEAKIVELDYFHTLLFSQIHTQLNKTILT</sequence>